<feature type="transmembrane region" description="Helical" evidence="1">
    <location>
        <begin position="789"/>
        <end position="809"/>
    </location>
</feature>
<feature type="transmembrane region" description="Helical" evidence="1">
    <location>
        <begin position="494"/>
        <end position="512"/>
    </location>
</feature>
<dbReference type="InterPro" id="IPR018580">
    <property type="entry name" value="Uncharacterised_YfhO"/>
</dbReference>
<sequence>MKIDFKKQVIPHIVALLTFLLITVLFFNPIFFDGKKLAQEDINQWRGGAQELEQYREKTGEEGLWNNSQFGGMPAYLVNVRWSDSIVSGIKSVLSFGLPHPVKNIFLSFLCFYILLLAFKVRPYLAIGGALAFGLSSYMLIGLGAGHNARIGAIAFMPLIIAGIHIAFTRNKILGFGLTAVAVALELRESHPQITYYLLMILGVYGVLQLIAFIKSKRAKDFAITSALLVIAALLALGTSFGRMWSIYEFSKYSQRGKSELSKSISDQENTEGLSKDYAFKYSNGILEPLVMMIPDFYGGSSGHLLVQDEDSKVLAALQKSRDPQTANQLARYTSAYWGNQPYTAPYYAGAVICLLFAIGIAFADKKYVIWLVIVAALGIILSWGDNFKALNYFFFDYLPGYNKFRSVTFTIIMPLLAMPLLGFIGLEKLLAKGLNKETQKKLFIALGATGGFCLLVVMFAGMASFTKTGEHQLPAWFLKALQDDRKSLMRGDALRSLVFILIGFGLIFFNLKNKLSFGIMAGVLSLITLVDLWNVDRRYFDDGNFKRERDNSFFSMTEADKEILKDKGLSYRVYNPQGTFMDARTSYHHKSLGGYNGARIRRYEELFNGCIQEETSQLISSLQSGSRSVSGYGVLNMLNTKYIVFGPAKNAVLKNNEALGNAWFVESIKKVNSADEEFDSTCEINPAKEAVIDISKFTPAEAGYDASASITLSEYKPNELVYESNSSKDGLAVFSEVYYPIGWTATIDGKEVDIMRANFVLRALNVPAGKHTITFKFEPKAYTVGDSVTLASCIILLLVFLGSIGWTIKQEKVAS</sequence>
<accession>A0A937K0A7</accession>
<gene>
    <name evidence="2" type="ORF">JL102_15105</name>
</gene>
<dbReference type="AlphaFoldDB" id="A0A937K0A7"/>
<dbReference type="RefSeq" id="WP_202245265.1">
    <property type="nucleotide sequence ID" value="NZ_JAESIY010000008.1"/>
</dbReference>
<feature type="transmembrane region" description="Helical" evidence="1">
    <location>
        <begin position="368"/>
        <end position="385"/>
    </location>
</feature>
<feature type="transmembrane region" description="Helical" evidence="1">
    <location>
        <begin position="443"/>
        <end position="466"/>
    </location>
</feature>
<feature type="transmembrane region" description="Helical" evidence="1">
    <location>
        <begin position="345"/>
        <end position="363"/>
    </location>
</feature>
<keyword evidence="1" id="KW-1133">Transmembrane helix</keyword>
<evidence type="ECO:0000313" key="3">
    <source>
        <dbReference type="Proteomes" id="UP000659388"/>
    </source>
</evidence>
<organism evidence="2 3">
    <name type="scientific">Fulvivirga sediminis</name>
    <dbReference type="NCBI Taxonomy" id="2803949"/>
    <lineage>
        <taxon>Bacteria</taxon>
        <taxon>Pseudomonadati</taxon>
        <taxon>Bacteroidota</taxon>
        <taxon>Cytophagia</taxon>
        <taxon>Cytophagales</taxon>
        <taxon>Fulvivirgaceae</taxon>
        <taxon>Fulvivirga</taxon>
    </lineage>
</organism>
<name>A0A937K0A7_9BACT</name>
<keyword evidence="3" id="KW-1185">Reference proteome</keyword>
<feature type="transmembrane region" description="Helical" evidence="1">
    <location>
        <begin position="194"/>
        <end position="214"/>
    </location>
</feature>
<keyword evidence="1" id="KW-0472">Membrane</keyword>
<feature type="transmembrane region" description="Helical" evidence="1">
    <location>
        <begin position="124"/>
        <end position="145"/>
    </location>
</feature>
<feature type="transmembrane region" description="Helical" evidence="1">
    <location>
        <begin position="173"/>
        <end position="188"/>
    </location>
</feature>
<feature type="transmembrane region" description="Helical" evidence="1">
    <location>
        <begin position="405"/>
        <end position="431"/>
    </location>
</feature>
<dbReference type="PANTHER" id="PTHR38454">
    <property type="entry name" value="INTEGRAL MEMBRANE PROTEIN-RELATED"/>
    <property type="match status" value="1"/>
</dbReference>
<feature type="transmembrane region" description="Helical" evidence="1">
    <location>
        <begin position="226"/>
        <end position="248"/>
    </location>
</feature>
<feature type="transmembrane region" description="Helical" evidence="1">
    <location>
        <begin position="101"/>
        <end position="119"/>
    </location>
</feature>
<comment type="caution">
    <text evidence="2">The sequence shown here is derived from an EMBL/GenBank/DDBJ whole genome shotgun (WGS) entry which is preliminary data.</text>
</comment>
<dbReference type="Proteomes" id="UP000659388">
    <property type="component" value="Unassembled WGS sequence"/>
</dbReference>
<dbReference type="Pfam" id="PF09586">
    <property type="entry name" value="YfhO"/>
    <property type="match status" value="1"/>
</dbReference>
<evidence type="ECO:0000313" key="2">
    <source>
        <dbReference type="EMBL" id="MBL3657474.1"/>
    </source>
</evidence>
<feature type="transmembrane region" description="Helical" evidence="1">
    <location>
        <begin position="519"/>
        <end position="536"/>
    </location>
</feature>
<protein>
    <submittedName>
        <fullName evidence="2">YfhO family protein</fullName>
    </submittedName>
</protein>
<feature type="transmembrane region" description="Helical" evidence="1">
    <location>
        <begin position="151"/>
        <end position="168"/>
    </location>
</feature>
<reference evidence="2" key="1">
    <citation type="submission" date="2021-01" db="EMBL/GenBank/DDBJ databases">
        <title>Fulvivirga kasyanovii gen. nov., sp nov., a novel member of the phylum Bacteroidetes isolated from seawater in a mussel farm.</title>
        <authorList>
            <person name="Zhao L.-H."/>
            <person name="Wang Z.-J."/>
        </authorList>
    </citation>
    <scope>NUCLEOTIDE SEQUENCE</scope>
    <source>
        <strain evidence="2">2943</strain>
    </source>
</reference>
<dbReference type="PANTHER" id="PTHR38454:SF1">
    <property type="entry name" value="INTEGRAL MEMBRANE PROTEIN"/>
    <property type="match status" value="1"/>
</dbReference>
<feature type="transmembrane region" description="Helical" evidence="1">
    <location>
        <begin position="12"/>
        <end position="32"/>
    </location>
</feature>
<keyword evidence="1" id="KW-0812">Transmembrane</keyword>
<dbReference type="EMBL" id="JAESIY010000008">
    <property type="protein sequence ID" value="MBL3657474.1"/>
    <property type="molecule type" value="Genomic_DNA"/>
</dbReference>
<proteinExistence type="predicted"/>
<evidence type="ECO:0000256" key="1">
    <source>
        <dbReference type="SAM" id="Phobius"/>
    </source>
</evidence>